<reference evidence="1 2" key="1">
    <citation type="submission" date="2018-05" db="EMBL/GenBank/DDBJ databases">
        <title>Draft Genome Sequences for a Diverse set of 7 Haemophilus Species.</title>
        <authorList>
            <person name="Nichols M."/>
            <person name="Topaz N."/>
            <person name="Wang X."/>
            <person name="Wang X."/>
            <person name="Boxrud D."/>
        </authorList>
    </citation>
    <scope>NUCLEOTIDE SEQUENCE [LARGE SCALE GENOMIC DNA]</scope>
    <source>
        <strain evidence="1 2">C2010039593</strain>
    </source>
</reference>
<dbReference type="AlphaFoldDB" id="A0A369ZA60"/>
<organism evidence="1 2">
    <name type="scientific">Haemophilus parahaemolyticus</name>
    <dbReference type="NCBI Taxonomy" id="735"/>
    <lineage>
        <taxon>Bacteria</taxon>
        <taxon>Pseudomonadati</taxon>
        <taxon>Pseudomonadota</taxon>
        <taxon>Gammaproteobacteria</taxon>
        <taxon>Pasteurellales</taxon>
        <taxon>Pasteurellaceae</taxon>
        <taxon>Haemophilus</taxon>
    </lineage>
</organism>
<proteinExistence type="predicted"/>
<protein>
    <submittedName>
        <fullName evidence="1">Uncharacterized protein</fullName>
    </submittedName>
</protein>
<gene>
    <name evidence="1" type="ORF">DPV98_09625</name>
</gene>
<evidence type="ECO:0000313" key="1">
    <source>
        <dbReference type="EMBL" id="RDF00345.1"/>
    </source>
</evidence>
<dbReference type="RefSeq" id="WP_111313550.1">
    <property type="nucleotide sequence ID" value="NZ_CAUQRN010000017.1"/>
</dbReference>
<dbReference type="Proteomes" id="UP000253999">
    <property type="component" value="Unassembled WGS sequence"/>
</dbReference>
<dbReference type="EMBL" id="QEQD01000011">
    <property type="protein sequence ID" value="RDF00345.1"/>
    <property type="molecule type" value="Genomic_DNA"/>
</dbReference>
<accession>A0A369ZA60</accession>
<evidence type="ECO:0000313" key="2">
    <source>
        <dbReference type="Proteomes" id="UP000253999"/>
    </source>
</evidence>
<name>A0A369ZA60_HAEPH</name>
<comment type="caution">
    <text evidence="1">The sequence shown here is derived from an EMBL/GenBank/DDBJ whole genome shotgun (WGS) entry which is preliminary data.</text>
</comment>
<sequence>MVIIEANVRGAERIATFQSKAAVFYFLRSISFWASVESIVTTSVRTKIKVSAKTAHLSSWSGALESARDYPESDQEFLFFTNYSDIYDYLKIKNDCFFVVHIVMK</sequence>